<evidence type="ECO:0000256" key="13">
    <source>
        <dbReference type="ARBA" id="ARBA00023136"/>
    </source>
</evidence>
<gene>
    <name evidence="22" type="primary">MICALL2</name>
    <name evidence="22" type="synonym">micall2a</name>
</gene>
<evidence type="ECO:0000256" key="2">
    <source>
        <dbReference type="ARBA" id="ARBA00004202"/>
    </source>
</evidence>
<evidence type="ECO:0000256" key="14">
    <source>
        <dbReference type="ARBA" id="ARBA00023212"/>
    </source>
</evidence>
<feature type="region of interest" description="Disordered" evidence="18">
    <location>
        <begin position="239"/>
        <end position="344"/>
    </location>
</feature>
<evidence type="ECO:0000256" key="11">
    <source>
        <dbReference type="ARBA" id="ARBA00023038"/>
    </source>
</evidence>
<dbReference type="PROSITE" id="PS51848">
    <property type="entry name" value="BMERB"/>
    <property type="match status" value="1"/>
</dbReference>
<keyword evidence="11 16" id="KW-0440">LIM domain</keyword>
<evidence type="ECO:0000259" key="20">
    <source>
        <dbReference type="PROSITE" id="PS50023"/>
    </source>
</evidence>
<dbReference type="GeneTree" id="ENSGT00940000160222"/>
<dbReference type="SMART" id="SM00033">
    <property type="entry name" value="CH"/>
    <property type="match status" value="1"/>
</dbReference>
<dbReference type="Pfam" id="PF12130">
    <property type="entry name" value="bMERB_dom"/>
    <property type="match status" value="1"/>
</dbReference>
<dbReference type="Gene3D" id="1.10.418.10">
    <property type="entry name" value="Calponin-like domain"/>
    <property type="match status" value="1"/>
</dbReference>
<evidence type="ECO:0000256" key="6">
    <source>
        <dbReference type="ARBA" id="ARBA00022490"/>
    </source>
</evidence>
<dbReference type="InterPro" id="IPR001781">
    <property type="entry name" value="Znf_LIM"/>
</dbReference>
<dbReference type="SUPFAM" id="SSF57716">
    <property type="entry name" value="Glucocorticoid receptor-like (DNA-binding domain)"/>
    <property type="match status" value="1"/>
</dbReference>
<sequence>MAAIKALQQWCKLQCNGYRDVAIINMTTSFRDGLAFCALIHKYRPDLIDYDSLNKEDVFDNNNLAFRVAEDKLGIAALLDAEDMVALRIPDRLSILTYVSQYYNYFHGRNPIGGVVAVKRPAEGSKEESCGKKNLPVVAKTMVYKMAIENRPPPSLVVKTSPKAIRAASSNKTGTLSSKCVVCKCHVHLVQRHFIEGKLYHRSCFKCSECSNVLLAGAYKPGKEPGCFICSDHQNTKNGYNKPPSGVVIQTGCPSGNIESKSDTSRVQSVSRPTSVPSTPIKLVLKPVETTTPAPQPRTSSAQRTQAARQRFFQSSTSAPESPSSSQKPSGLPTVPLSPEEEKNRARTVITKKLVEANCNNNNTRYFVIQPQLVVTPWVFLCFVQCKSHHIPMDQIVKELREIEDCLGDLERKGVEMEKRLRSCEEEGEGDILMDPLMVDWFNLIRKKQTYIRRESELVYVAKTQDLEEQQPGVEGELRRLLEKPDHLKSTEEHRRENRLMERLMEIVNGRNAIVEGLDEDRLREDEEDQQLNEMMQTLGEYFKVVDLKCPCL</sequence>
<dbReference type="PANTHER" id="PTHR23167">
    <property type="entry name" value="CALPONIN HOMOLOGY DOMAIN-CONTAINING PROTEIN DDB_G0272472-RELATED"/>
    <property type="match status" value="1"/>
</dbReference>
<dbReference type="Gene3D" id="2.10.110.10">
    <property type="entry name" value="Cysteine Rich Protein"/>
    <property type="match status" value="1"/>
</dbReference>
<protein>
    <submittedName>
        <fullName evidence="22">Mical-like 2a</fullName>
    </submittedName>
</protein>
<dbReference type="SUPFAM" id="SSF47576">
    <property type="entry name" value="Calponin-homology domain, CH-domain"/>
    <property type="match status" value="1"/>
</dbReference>
<dbReference type="GO" id="GO:0055037">
    <property type="term" value="C:recycling endosome"/>
    <property type="evidence" value="ECO:0007669"/>
    <property type="project" value="UniProtKB-SubCell"/>
</dbReference>
<dbReference type="PANTHER" id="PTHR23167:SF87">
    <property type="entry name" value="MICAL-LIKE PROTEIN 2"/>
    <property type="match status" value="1"/>
</dbReference>
<dbReference type="InParanoid" id="A0A673XF21"/>
<feature type="coiled-coil region" evidence="17">
    <location>
        <begin position="393"/>
        <end position="427"/>
    </location>
</feature>
<keyword evidence="7" id="KW-0597">Phosphoprotein</keyword>
<feature type="compositionally biased region" description="Low complexity" evidence="18">
    <location>
        <begin position="298"/>
        <end position="333"/>
    </location>
</feature>
<keyword evidence="12 17" id="KW-0175">Coiled coil</keyword>
<dbReference type="InterPro" id="IPR036872">
    <property type="entry name" value="CH_dom_sf"/>
</dbReference>
<dbReference type="PROSITE" id="PS50021">
    <property type="entry name" value="CH"/>
    <property type="match status" value="1"/>
</dbReference>
<dbReference type="GO" id="GO:0046872">
    <property type="term" value="F:metal ion binding"/>
    <property type="evidence" value="ECO:0007669"/>
    <property type="project" value="UniProtKB-KW"/>
</dbReference>
<keyword evidence="5" id="KW-1003">Cell membrane</keyword>
<evidence type="ECO:0000313" key="22">
    <source>
        <dbReference type="Ensembl" id="ENSSTUP00000022789.1"/>
    </source>
</evidence>
<dbReference type="OMA" id="QCKSHHI"/>
<feature type="domain" description="Calponin-homology (CH)" evidence="19">
    <location>
        <begin position="1"/>
        <end position="107"/>
    </location>
</feature>
<feature type="compositionally biased region" description="Low complexity" evidence="18">
    <location>
        <begin position="265"/>
        <end position="280"/>
    </location>
</feature>
<evidence type="ECO:0000256" key="4">
    <source>
        <dbReference type="ARBA" id="ARBA00004316"/>
    </source>
</evidence>
<reference evidence="22" key="1">
    <citation type="submission" date="2025-08" db="UniProtKB">
        <authorList>
            <consortium name="Ensembl"/>
        </authorList>
    </citation>
    <scope>IDENTIFICATION</scope>
</reference>
<dbReference type="GO" id="GO:0042995">
    <property type="term" value="C:cell projection"/>
    <property type="evidence" value="ECO:0007669"/>
    <property type="project" value="UniProtKB-SubCell"/>
</dbReference>
<dbReference type="FunFam" id="1.10.418.10:FF:000055">
    <property type="entry name" value="MICAL-like protein 2"/>
    <property type="match status" value="1"/>
</dbReference>
<evidence type="ECO:0000313" key="23">
    <source>
        <dbReference type="Proteomes" id="UP000472277"/>
    </source>
</evidence>
<evidence type="ECO:0000256" key="15">
    <source>
        <dbReference type="ARBA" id="ARBA00023273"/>
    </source>
</evidence>
<keyword evidence="8 16" id="KW-0479">Metal-binding</keyword>
<feature type="domain" description="LIM zinc-binding" evidence="20">
    <location>
        <begin position="178"/>
        <end position="240"/>
    </location>
</feature>
<dbReference type="PROSITE" id="PS50023">
    <property type="entry name" value="LIM_DOMAIN_2"/>
    <property type="match status" value="1"/>
</dbReference>
<dbReference type="GO" id="GO:0005856">
    <property type="term" value="C:cytoskeleton"/>
    <property type="evidence" value="ECO:0007669"/>
    <property type="project" value="UniProtKB-SubCell"/>
</dbReference>
<evidence type="ECO:0000259" key="21">
    <source>
        <dbReference type="PROSITE" id="PS51848"/>
    </source>
</evidence>
<dbReference type="InterPro" id="IPR022735">
    <property type="entry name" value="bMERB_dom"/>
</dbReference>
<accession>A0A673XF21</accession>
<dbReference type="GO" id="GO:0005886">
    <property type="term" value="C:plasma membrane"/>
    <property type="evidence" value="ECO:0007669"/>
    <property type="project" value="UniProtKB-SubCell"/>
</dbReference>
<dbReference type="InterPro" id="IPR050540">
    <property type="entry name" value="F-actin_Monoox_Mical"/>
</dbReference>
<dbReference type="Proteomes" id="UP000472277">
    <property type="component" value="Chromosome 32"/>
</dbReference>
<evidence type="ECO:0000256" key="1">
    <source>
        <dbReference type="ARBA" id="ARBA00004172"/>
    </source>
</evidence>
<evidence type="ECO:0000256" key="3">
    <source>
        <dbReference type="ARBA" id="ARBA00004245"/>
    </source>
</evidence>
<organism evidence="22 23">
    <name type="scientific">Salmo trutta</name>
    <name type="common">Brown trout</name>
    <dbReference type="NCBI Taxonomy" id="8032"/>
    <lineage>
        <taxon>Eukaryota</taxon>
        <taxon>Metazoa</taxon>
        <taxon>Chordata</taxon>
        <taxon>Craniata</taxon>
        <taxon>Vertebrata</taxon>
        <taxon>Euteleostomi</taxon>
        <taxon>Actinopterygii</taxon>
        <taxon>Neopterygii</taxon>
        <taxon>Teleostei</taxon>
        <taxon>Protacanthopterygii</taxon>
        <taxon>Salmoniformes</taxon>
        <taxon>Salmonidae</taxon>
        <taxon>Salmoninae</taxon>
        <taxon>Salmo</taxon>
    </lineage>
</organism>
<evidence type="ECO:0000256" key="7">
    <source>
        <dbReference type="ARBA" id="ARBA00022553"/>
    </source>
</evidence>
<keyword evidence="10 16" id="KW-0862">Zinc</keyword>
<name>A0A673XF21_SALTR</name>
<dbReference type="AlphaFoldDB" id="A0A673XF21"/>
<evidence type="ECO:0000256" key="17">
    <source>
        <dbReference type="SAM" id="Coils"/>
    </source>
</evidence>
<comment type="subcellular location">
    <subcellularLocation>
        <location evidence="2">Cell membrane</location>
        <topology evidence="2">Peripheral membrane protein</topology>
    </subcellularLocation>
    <subcellularLocation>
        <location evidence="4">Cell projection</location>
    </subcellularLocation>
    <subcellularLocation>
        <location evidence="3">Cytoplasm</location>
        <location evidence="3">Cytoskeleton</location>
    </subcellularLocation>
    <subcellularLocation>
        <location evidence="1">Recycling endosome</location>
    </subcellularLocation>
</comment>
<reference evidence="22" key="2">
    <citation type="submission" date="2025-09" db="UniProtKB">
        <authorList>
            <consortium name="Ensembl"/>
        </authorList>
    </citation>
    <scope>IDENTIFICATION</scope>
</reference>
<keyword evidence="6" id="KW-0963">Cytoplasm</keyword>
<keyword evidence="13" id="KW-0472">Membrane</keyword>
<dbReference type="Pfam" id="PF00307">
    <property type="entry name" value="CH"/>
    <property type="match status" value="1"/>
</dbReference>
<dbReference type="InterPro" id="IPR001715">
    <property type="entry name" value="CH_dom"/>
</dbReference>
<evidence type="ECO:0000256" key="9">
    <source>
        <dbReference type="ARBA" id="ARBA00022753"/>
    </source>
</evidence>
<evidence type="ECO:0000256" key="5">
    <source>
        <dbReference type="ARBA" id="ARBA00022475"/>
    </source>
</evidence>
<keyword evidence="15" id="KW-0966">Cell projection</keyword>
<dbReference type="Ensembl" id="ENSSTUT00000023911.1">
    <property type="protein sequence ID" value="ENSSTUP00000022789.1"/>
    <property type="gene ID" value="ENSSTUG00000009974.1"/>
</dbReference>
<evidence type="ECO:0000256" key="18">
    <source>
        <dbReference type="SAM" id="MobiDB-lite"/>
    </source>
</evidence>
<evidence type="ECO:0000259" key="19">
    <source>
        <dbReference type="PROSITE" id="PS50021"/>
    </source>
</evidence>
<dbReference type="SMART" id="SM01203">
    <property type="entry name" value="DUF3585"/>
    <property type="match status" value="1"/>
</dbReference>
<keyword evidence="9" id="KW-0967">Endosome</keyword>
<evidence type="ECO:0000256" key="10">
    <source>
        <dbReference type="ARBA" id="ARBA00022833"/>
    </source>
</evidence>
<proteinExistence type="predicted"/>
<evidence type="ECO:0000256" key="8">
    <source>
        <dbReference type="ARBA" id="ARBA00022723"/>
    </source>
</evidence>
<feature type="domain" description="BMERB" evidence="21">
    <location>
        <begin position="367"/>
        <end position="534"/>
    </location>
</feature>
<dbReference type="SMART" id="SM00132">
    <property type="entry name" value="LIM"/>
    <property type="match status" value="1"/>
</dbReference>
<keyword evidence="14" id="KW-0206">Cytoskeleton</keyword>
<keyword evidence="23" id="KW-1185">Reference proteome</keyword>
<evidence type="ECO:0000256" key="16">
    <source>
        <dbReference type="PROSITE-ProRule" id="PRU00125"/>
    </source>
</evidence>
<dbReference type="CDD" id="cd21253">
    <property type="entry name" value="CH_MICALL2"/>
    <property type="match status" value="1"/>
</dbReference>
<dbReference type="PROSITE" id="PS00478">
    <property type="entry name" value="LIM_DOMAIN_1"/>
    <property type="match status" value="1"/>
</dbReference>
<evidence type="ECO:0000256" key="12">
    <source>
        <dbReference type="ARBA" id="ARBA00023054"/>
    </source>
</evidence>